<dbReference type="EMBL" id="MDYM01000012">
    <property type="protein sequence ID" value="OQD62393.1"/>
    <property type="molecule type" value="Genomic_DNA"/>
</dbReference>
<name>A0A1V6NCM4_PENPO</name>
<accession>A0A1V6NCM4</accession>
<proteinExistence type="predicted"/>
<reference evidence="3" key="1">
    <citation type="journal article" date="2017" name="Nat. Microbiol.">
        <title>Global analysis of biosynthetic gene clusters reveals vast potential of secondary metabolite production in Penicillium species.</title>
        <authorList>
            <person name="Nielsen J.C."/>
            <person name="Grijseels S."/>
            <person name="Prigent S."/>
            <person name="Ji B."/>
            <person name="Dainat J."/>
            <person name="Nielsen K.F."/>
            <person name="Frisvad J.C."/>
            <person name="Workman M."/>
            <person name="Nielsen J."/>
        </authorList>
    </citation>
    <scope>NUCLEOTIDE SEQUENCE [LARGE SCALE GENOMIC DNA]</scope>
    <source>
        <strain evidence="3">IBT 4502</strain>
    </source>
</reference>
<dbReference type="AlphaFoldDB" id="A0A1V6NCM4"/>
<evidence type="ECO:0000313" key="3">
    <source>
        <dbReference type="Proteomes" id="UP000191408"/>
    </source>
</evidence>
<protein>
    <submittedName>
        <fullName evidence="2">Uncharacterized protein</fullName>
    </submittedName>
</protein>
<feature type="region of interest" description="Disordered" evidence="1">
    <location>
        <begin position="181"/>
        <end position="201"/>
    </location>
</feature>
<organism evidence="2 3">
    <name type="scientific">Penicillium polonicum</name>
    <dbReference type="NCBI Taxonomy" id="60169"/>
    <lineage>
        <taxon>Eukaryota</taxon>
        <taxon>Fungi</taxon>
        <taxon>Dikarya</taxon>
        <taxon>Ascomycota</taxon>
        <taxon>Pezizomycotina</taxon>
        <taxon>Eurotiomycetes</taxon>
        <taxon>Eurotiomycetidae</taxon>
        <taxon>Eurotiales</taxon>
        <taxon>Aspergillaceae</taxon>
        <taxon>Penicillium</taxon>
    </lineage>
</organism>
<gene>
    <name evidence="2" type="ORF">PENPOL_c012G07814</name>
</gene>
<sequence length="279" mass="30652">MVKPDIVPVVVLPVLPVQGMRGVANVVRRIELFHQLHTLYLPLLEYAIYVPMPSRSMNNPVVSASGVADGNYLRRNPRANTNTSLLFPVPAYRPIPKTKPNTSPLFPVPAYRPIPKTKPNTSPIFPLPAYPPIPKTKTAGDPYNTRASDVSLPPDWDPGNTSAASRATLLKCSRESKFQRTHGGIRWSSSDQGAGGKKGRNRTVRYGGIEAVLEVFRGEAQLAIATPAQMMSTALTRQRIFAPRGPMLSLRAFGVLPQNEPHVLAIDPKYGIESFKDLR</sequence>
<dbReference type="Proteomes" id="UP000191408">
    <property type="component" value="Unassembled WGS sequence"/>
</dbReference>
<evidence type="ECO:0000256" key="1">
    <source>
        <dbReference type="SAM" id="MobiDB-lite"/>
    </source>
</evidence>
<keyword evidence="3" id="KW-1185">Reference proteome</keyword>
<comment type="caution">
    <text evidence="2">The sequence shown here is derived from an EMBL/GenBank/DDBJ whole genome shotgun (WGS) entry which is preliminary data.</text>
</comment>
<evidence type="ECO:0000313" key="2">
    <source>
        <dbReference type="EMBL" id="OQD62393.1"/>
    </source>
</evidence>